<dbReference type="RefSeq" id="WP_013188850.1">
    <property type="nucleotide sequence ID" value="NZ_CP068112.1"/>
</dbReference>
<reference evidence="3 4" key="1">
    <citation type="submission" date="2018-06" db="EMBL/GenBank/DDBJ databases">
        <authorList>
            <consortium name="Pathogen Informatics"/>
            <person name="Doyle S."/>
        </authorList>
    </citation>
    <scope>NUCLEOTIDE SEQUENCE [LARGE SCALE GENOMIC DNA]</scope>
    <source>
        <strain evidence="3 4">NCTC11820</strain>
    </source>
</reference>
<evidence type="ECO:0000313" key="4">
    <source>
        <dbReference type="Proteomes" id="UP000250245"/>
    </source>
</evidence>
<feature type="transmembrane region" description="Helical" evidence="2">
    <location>
        <begin position="390"/>
        <end position="412"/>
    </location>
</feature>
<evidence type="ECO:0000256" key="1">
    <source>
        <dbReference type="SAM" id="MobiDB-lite"/>
    </source>
</evidence>
<feature type="transmembrane region" description="Helical" evidence="2">
    <location>
        <begin position="365"/>
        <end position="384"/>
    </location>
</feature>
<dbReference type="Proteomes" id="UP000250245">
    <property type="component" value="Unassembled WGS sequence"/>
</dbReference>
<sequence>MTGVNVPGSGQGGRPAPKPANANPNLVSLGDTPSGAVPLDSVAVPLDSQAIPPQGYAGAPNNGNLVSLGEGMGGAVPLNGAGDFYSNQTVPLNGEPSGMDGVMGMPPATPMGMPAHDPNSQPLDPNAYAGYGYGNSNMVQPPYSGGQMPVSDGSGYPDYSGYPVQNPPNAPGQFGAFPMQPTGYPPMGAPAPQYEPEPMDPRLVAQRAEEQHPDLQDIRTRVPFNMPTLGSDQSAVVGRASRRKKRDSGQKENKSEGVLGNLTLPGDPNAGLSLKELLGQPVSNMAAATILSPKEIEDSDGLQMRAVGLAVGAVPEVDARYEIPYIAREHPSYYTGYEISLIMESIRDPEHARQVLARIVAIPRWIRWVISLFGGVCGAAVSALNAFLSLLAFTVLMSIVLLFTYSFASRIGSGRFYDPTGYKVIWLGSFMPIGLLSAIIVARSMVGQPWLAFIAFVITTICGIVWTTWIQSFQVRRLLSSEIPDEPADE</sequence>
<evidence type="ECO:0000256" key="2">
    <source>
        <dbReference type="SAM" id="Phobius"/>
    </source>
</evidence>
<feature type="transmembrane region" description="Helical" evidence="2">
    <location>
        <begin position="450"/>
        <end position="470"/>
    </location>
</feature>
<feature type="region of interest" description="Disordered" evidence="1">
    <location>
        <begin position="224"/>
        <end position="264"/>
    </location>
</feature>
<keyword evidence="2" id="KW-0812">Transmembrane</keyword>
<evidence type="ECO:0000313" key="3">
    <source>
        <dbReference type="EMBL" id="SQB63327.1"/>
    </source>
</evidence>
<organism evidence="3 4">
    <name type="scientific">Mobiluncus curtisii</name>
    <dbReference type="NCBI Taxonomy" id="2051"/>
    <lineage>
        <taxon>Bacteria</taxon>
        <taxon>Bacillati</taxon>
        <taxon>Actinomycetota</taxon>
        <taxon>Actinomycetes</taxon>
        <taxon>Actinomycetales</taxon>
        <taxon>Actinomycetaceae</taxon>
        <taxon>Mobiluncus</taxon>
    </lineage>
</organism>
<proteinExistence type="predicted"/>
<gene>
    <name evidence="3" type="ORF">NCTC11820_00095</name>
</gene>
<keyword evidence="2" id="KW-1133">Transmembrane helix</keyword>
<accession>A0A2X2YID9</accession>
<feature type="transmembrane region" description="Helical" evidence="2">
    <location>
        <begin position="424"/>
        <end position="444"/>
    </location>
</feature>
<dbReference type="EMBL" id="UASJ01000001">
    <property type="protein sequence ID" value="SQB63327.1"/>
    <property type="molecule type" value="Genomic_DNA"/>
</dbReference>
<keyword evidence="2" id="KW-0472">Membrane</keyword>
<dbReference type="AlphaFoldDB" id="A0A2X2YID9"/>
<dbReference type="GeneID" id="55564753"/>
<protein>
    <submittedName>
        <fullName evidence="3">Uncharacterized protein</fullName>
    </submittedName>
</protein>
<name>A0A2X2YID9_9ACTO</name>
<feature type="region of interest" description="Disordered" evidence="1">
    <location>
        <begin position="1"/>
        <end position="34"/>
    </location>
</feature>